<keyword evidence="19" id="KW-1185">Reference proteome</keyword>
<feature type="transmembrane region" description="Helical" evidence="15">
    <location>
        <begin position="169"/>
        <end position="190"/>
    </location>
</feature>
<evidence type="ECO:0000256" key="8">
    <source>
        <dbReference type="ARBA" id="ARBA00022801"/>
    </source>
</evidence>
<keyword evidence="7 12" id="KW-0863">Zinc-finger</keyword>
<evidence type="ECO:0000256" key="13">
    <source>
        <dbReference type="PROSITE-ProRule" id="PRU01341"/>
    </source>
</evidence>
<dbReference type="GO" id="GO:0043130">
    <property type="term" value="F:ubiquitin binding"/>
    <property type="evidence" value="ECO:0007669"/>
    <property type="project" value="InterPro"/>
</dbReference>
<dbReference type="GO" id="GO:0005737">
    <property type="term" value="C:cytoplasm"/>
    <property type="evidence" value="ECO:0007669"/>
    <property type="project" value="UniProtKB-SubCell"/>
</dbReference>
<feature type="domain" description="RING-type" evidence="16">
    <location>
        <begin position="306"/>
        <end position="344"/>
    </location>
</feature>
<dbReference type="CDD" id="cd16455">
    <property type="entry name" value="RING-H2_AMFR"/>
    <property type="match status" value="1"/>
</dbReference>
<name>A0A915M5T9_MELJA</name>
<feature type="compositionally biased region" description="Polar residues" evidence="14">
    <location>
        <begin position="620"/>
        <end position="633"/>
    </location>
</feature>
<feature type="region of interest" description="Disordered" evidence="14">
    <location>
        <begin position="614"/>
        <end position="634"/>
    </location>
</feature>
<evidence type="ECO:0000256" key="4">
    <source>
        <dbReference type="ARBA" id="ARBA00022490"/>
    </source>
</evidence>
<evidence type="ECO:0000256" key="7">
    <source>
        <dbReference type="ARBA" id="ARBA00022771"/>
    </source>
</evidence>
<dbReference type="PROSITE" id="PS51140">
    <property type="entry name" value="CUE"/>
    <property type="match status" value="1"/>
</dbReference>
<dbReference type="InterPro" id="IPR045055">
    <property type="entry name" value="DNA2/NAM7-like"/>
</dbReference>
<keyword evidence="8" id="KW-0378">Hydrolase</keyword>
<evidence type="ECO:0000256" key="10">
    <source>
        <dbReference type="ARBA" id="ARBA00022833"/>
    </source>
</evidence>
<feature type="region of interest" description="C4" evidence="13">
    <location>
        <begin position="712"/>
        <end position="742"/>
    </location>
</feature>
<reference evidence="20" key="1">
    <citation type="submission" date="2022-11" db="UniProtKB">
        <authorList>
            <consortium name="WormBaseParasite"/>
        </authorList>
    </citation>
    <scope>IDENTIFICATION</scope>
</reference>
<evidence type="ECO:0000313" key="19">
    <source>
        <dbReference type="Proteomes" id="UP000887561"/>
    </source>
</evidence>
<evidence type="ECO:0000256" key="15">
    <source>
        <dbReference type="SAM" id="Phobius"/>
    </source>
</evidence>
<dbReference type="InterPro" id="IPR040812">
    <property type="entry name" value="UPF1_1B_dom"/>
</dbReference>
<dbReference type="GO" id="GO:0003724">
    <property type="term" value="F:RNA helicase activity"/>
    <property type="evidence" value="ECO:0007669"/>
    <property type="project" value="InterPro"/>
</dbReference>
<dbReference type="CDD" id="cd21400">
    <property type="entry name" value="ZBD_UPF1-like"/>
    <property type="match status" value="1"/>
</dbReference>
<dbReference type="Gene3D" id="3.30.40.10">
    <property type="entry name" value="Zinc/RING finger domain, C3HC4 (zinc finger)"/>
    <property type="match status" value="1"/>
</dbReference>
<dbReference type="GO" id="GO:0005524">
    <property type="term" value="F:ATP binding"/>
    <property type="evidence" value="ECO:0007669"/>
    <property type="project" value="UniProtKB-KW"/>
</dbReference>
<feature type="region of interest" description="Disordered" evidence="14">
    <location>
        <begin position="1548"/>
        <end position="1585"/>
    </location>
</feature>
<evidence type="ECO:0000259" key="17">
    <source>
        <dbReference type="PROSITE" id="PS51140"/>
    </source>
</evidence>
<dbReference type="SUPFAM" id="SSF52540">
    <property type="entry name" value="P-loop containing nucleoside triphosphate hydrolases"/>
    <property type="match status" value="1"/>
</dbReference>
<dbReference type="GO" id="GO:0000184">
    <property type="term" value="P:nuclear-transcribed mRNA catabolic process, nonsense-mediated decay"/>
    <property type="evidence" value="ECO:0007669"/>
    <property type="project" value="InterPro"/>
</dbReference>
<feature type="domain" description="Upf1" evidence="18">
    <location>
        <begin position="644"/>
        <end position="801"/>
    </location>
</feature>
<keyword evidence="15" id="KW-1133">Transmembrane helix</keyword>
<dbReference type="Pfam" id="PF13086">
    <property type="entry name" value="AAA_11"/>
    <property type="match status" value="2"/>
</dbReference>
<dbReference type="InterPro" id="IPR018999">
    <property type="entry name" value="UPF1_CH/ZBD"/>
</dbReference>
<proteinExistence type="inferred from homology"/>
<keyword evidence="10 13" id="KW-0862">Zinc</keyword>
<accession>A0A915M5T9</accession>
<dbReference type="InterPro" id="IPR041677">
    <property type="entry name" value="DNA2/NAM7_AAA_11"/>
</dbReference>
<dbReference type="WBParaSite" id="scaffold315_cov308.g776">
    <property type="protein sequence ID" value="scaffold315_cov308.g776"/>
    <property type="gene ID" value="scaffold315_cov308.g776"/>
</dbReference>
<dbReference type="Pfam" id="PF18141">
    <property type="entry name" value="UPF1_1B_dom"/>
    <property type="match status" value="1"/>
</dbReference>
<keyword evidence="5 13" id="KW-0479">Metal-binding</keyword>
<dbReference type="Pfam" id="PF02845">
    <property type="entry name" value="CUE"/>
    <property type="match status" value="1"/>
</dbReference>
<dbReference type="InterPro" id="IPR003892">
    <property type="entry name" value="CUE"/>
</dbReference>
<dbReference type="CDD" id="cd18808">
    <property type="entry name" value="SF1_C_Upf1"/>
    <property type="match status" value="1"/>
</dbReference>
<dbReference type="Gene3D" id="1.10.8.10">
    <property type="entry name" value="DNA helicase RuvA subunit, C-terminal domain"/>
    <property type="match status" value="1"/>
</dbReference>
<evidence type="ECO:0000259" key="18">
    <source>
        <dbReference type="PROSITE" id="PS51997"/>
    </source>
</evidence>
<keyword evidence="15" id="KW-0812">Transmembrane</keyword>
<organism evidence="19 20">
    <name type="scientific">Meloidogyne javanica</name>
    <name type="common">Root-knot nematode worm</name>
    <dbReference type="NCBI Taxonomy" id="6303"/>
    <lineage>
        <taxon>Eukaryota</taxon>
        <taxon>Metazoa</taxon>
        <taxon>Ecdysozoa</taxon>
        <taxon>Nematoda</taxon>
        <taxon>Chromadorea</taxon>
        <taxon>Rhabditida</taxon>
        <taxon>Tylenchina</taxon>
        <taxon>Tylenchomorpha</taxon>
        <taxon>Tylenchoidea</taxon>
        <taxon>Meloidogynidae</taxon>
        <taxon>Meloidogyninae</taxon>
        <taxon>Meloidogyne</taxon>
        <taxon>Meloidogyne incognita group</taxon>
    </lineage>
</organism>
<comment type="subcellular location">
    <subcellularLocation>
        <location evidence="1">Cytoplasm</location>
    </subcellularLocation>
</comment>
<dbReference type="SUPFAM" id="SSF57850">
    <property type="entry name" value="RING/U-box"/>
    <property type="match status" value="1"/>
</dbReference>
<evidence type="ECO:0000256" key="2">
    <source>
        <dbReference type="ARBA" id="ARBA00007913"/>
    </source>
</evidence>
<feature type="compositionally biased region" description="Low complexity" evidence="14">
    <location>
        <begin position="1621"/>
        <end position="1635"/>
    </location>
</feature>
<dbReference type="InterPro" id="IPR047187">
    <property type="entry name" value="SF1_C_Upf1"/>
</dbReference>
<dbReference type="FunFam" id="3.40.50.300:FF:000097">
    <property type="entry name" value="Regulator of nonsense transcripts 1"/>
    <property type="match status" value="1"/>
</dbReference>
<dbReference type="InterPro" id="IPR013083">
    <property type="entry name" value="Znf_RING/FYVE/PHD"/>
</dbReference>
<dbReference type="CDD" id="cd21407">
    <property type="entry name" value="1B_UPF1-like"/>
    <property type="match status" value="1"/>
</dbReference>
<dbReference type="PROSITE" id="PS50089">
    <property type="entry name" value="ZF_RING_2"/>
    <property type="match status" value="1"/>
</dbReference>
<evidence type="ECO:0000256" key="12">
    <source>
        <dbReference type="PROSITE-ProRule" id="PRU00175"/>
    </source>
</evidence>
<dbReference type="GO" id="GO:0008270">
    <property type="term" value="F:zinc ion binding"/>
    <property type="evidence" value="ECO:0007669"/>
    <property type="project" value="UniProtKB-UniRule"/>
</dbReference>
<feature type="domain" description="CUE" evidence="17">
    <location>
        <begin position="407"/>
        <end position="454"/>
    </location>
</feature>
<protein>
    <recommendedName>
        <fullName evidence="3">DNA helicase</fullName>
        <ecNumber evidence="3">3.6.4.12</ecNumber>
    </recommendedName>
</protein>
<feature type="transmembrane region" description="Helical" evidence="15">
    <location>
        <begin position="131"/>
        <end position="148"/>
    </location>
</feature>
<dbReference type="Pfam" id="PF13087">
    <property type="entry name" value="AAA_12"/>
    <property type="match status" value="1"/>
</dbReference>
<evidence type="ECO:0000313" key="20">
    <source>
        <dbReference type="WBParaSite" id="scaffold315_cov308.g776"/>
    </source>
</evidence>
<dbReference type="SMART" id="SM00184">
    <property type="entry name" value="RING"/>
    <property type="match status" value="1"/>
</dbReference>
<evidence type="ECO:0000256" key="14">
    <source>
        <dbReference type="SAM" id="MobiDB-lite"/>
    </source>
</evidence>
<evidence type="ECO:0000259" key="16">
    <source>
        <dbReference type="PROSITE" id="PS50089"/>
    </source>
</evidence>
<dbReference type="SMART" id="SM00546">
    <property type="entry name" value="CUE"/>
    <property type="match status" value="1"/>
</dbReference>
<dbReference type="Gene3D" id="3.40.50.300">
    <property type="entry name" value="P-loop containing nucleotide triphosphate hydrolases"/>
    <property type="match status" value="2"/>
</dbReference>
<dbReference type="Pfam" id="PF13639">
    <property type="entry name" value="zf-RING_2"/>
    <property type="match status" value="1"/>
</dbReference>
<evidence type="ECO:0000256" key="6">
    <source>
        <dbReference type="ARBA" id="ARBA00022741"/>
    </source>
</evidence>
<keyword evidence="15" id="KW-0472">Membrane</keyword>
<keyword evidence="9" id="KW-0347">Helicase</keyword>
<dbReference type="CDD" id="cd18039">
    <property type="entry name" value="DEXXQc_UPF1"/>
    <property type="match status" value="1"/>
</dbReference>
<evidence type="ECO:0000256" key="11">
    <source>
        <dbReference type="ARBA" id="ARBA00022840"/>
    </source>
</evidence>
<evidence type="ECO:0000256" key="9">
    <source>
        <dbReference type="ARBA" id="ARBA00022806"/>
    </source>
</evidence>
<dbReference type="InterPro" id="IPR041679">
    <property type="entry name" value="DNA2/NAM7-like_C"/>
</dbReference>
<evidence type="ECO:0000256" key="3">
    <source>
        <dbReference type="ARBA" id="ARBA00012551"/>
    </source>
</evidence>
<comment type="similarity">
    <text evidence="2">Belongs to the DNA2/NAM7 helicase family.</text>
</comment>
<keyword evidence="6" id="KW-0547">Nucleotide-binding</keyword>
<dbReference type="CDD" id="cd14424">
    <property type="entry name" value="CUE_Cue1p_like"/>
    <property type="match status" value="1"/>
</dbReference>
<dbReference type="Proteomes" id="UP000887561">
    <property type="component" value="Unplaced"/>
</dbReference>
<evidence type="ECO:0000256" key="1">
    <source>
        <dbReference type="ARBA" id="ARBA00004496"/>
    </source>
</evidence>
<dbReference type="PANTHER" id="PTHR10887">
    <property type="entry name" value="DNA2/NAM7 HELICASE FAMILY"/>
    <property type="match status" value="1"/>
</dbReference>
<sequence length="1671" mass="188979">MEVMFNFGYLPRIGGFYYYYRIVQTLGATLNLNIEHKEDDVEVHESFTEENFARKFILVVQKHRLLFYILLNTCCAIVAFFGKKSIEFLYGRLSNHEESTLRKYFRRFVQTKLTFLIFISHHNLLEDILCWTPWLAIQIVCLLILELAELRVANTFNNVSSNVSIRRRVFIASATTNIFAISMIFFVFGIKDYIIFNYTLFLLADVSFNLNTQNLIQQQQGSTYYIDFIYGLFRDCLEFANYLHMIFYSHLAITYCCVFLIIQAQYYYGRISSKIRKHWQQREILLHISNSYLPANEDDLLKNSQCLICWQHMKSARKLPCSHIFHEHCLRRWLEQDSSCAVCRKSLSFNLNNLRQHHQQQNNINPIIAGDDVGQAMQMIVEIFSPHNNRIIRWISRFVYDSISEEQVNSMVNQVAEMFPQIPVDQIRQVVNTTGSVSASVDTLLAPNNLAGSINNVQVNPDAQQNAGIQFAEEAASGSEDDDDGSFITNTSEDQEEGQQLTDDEEHHNLNQEVPQSSSHLLQPSLQPTQMIRPQGFIKTKNEWLNGQMTKMLIDSRRKFLKMVDSLLAAYGSSQNCQLSFVDTDEEFQAGVVTQQDASQNDFVAQLSVASQDDGVSRGVPSTTVLSESQTEPDLNFQDDDEFGDYIPPHACKYCGLSDPSSVGQCTVCGKWFCNGKGNTAGSHIINHLVRAQHKEVALHKDGPLGETQLECYHCGSRNVFLLGFIPSKTDSVVVILCRQPCAQQNTLKNASWSAEDWKPLIHERQVLSWLIKIPSQQEQLRARQITAALINRLEELWKENPEATVDDLERPGKYTSEAEHVLLRYDDASVYKRIFNPLISMEAEYDKKIKESISCPVGQVKWEVKSATKVHATFQLPGFRDGNMKLMIGDDLRLKHYQTLDGSEWNCMGRLIKIPDNHNEDFSLEMFASSNKIPTDRRTNFICEYVWNSTSFDRMFAALGRLESKENCVSQYIYHKLMGHDVDDILFKLVMPKKFSAPGLPELNHSQISAIKAALQRPLSLIQGPPGTGKTVTSATLVYHLVKQTSGQVLVCAPSNIAVDQLAEKIHKTGLKVIRFCAKGRETVDSSVAFLALHNQLKALQSGELFKLMKLKEEIGELSQADQNRFMSLRRQRENELLSKADVICSTCITSADIRLAKKEFRCVLIDESTQATEPEVMVSVVKGARQLVLVGDHCQLGPVIMCKKSANSGLGQSLFERLVILGNRPLRLQVQYRMHPVLSSFPSNVFYEGSLQNGVTEMERKLDAFSWQFPNPDKPMMFWNCNGQEELGSSGTSYLNRSEAVNVEKFVTRLLQAGFSPEQIGIITPYEGQRAYVVQFMQTQGSLHSKLYLDIEVENVDAFQGREKDIIIVTCVRSNEAGGIGFLNDPRRLNVALTRAKYGLIVIGNAKVLSRQSLWHHLLVTFKENDCLFEGPLNNLKPSPITFPKPKPLTAQHMPGSRYVNRTLGFTMKELGIGPYASIRSVPVVQQHPLQQFQDPQGMIYPNFPMGARALGSQLPVPIHMFSSFVPAPPQMPPMPPPHPIPLNSIHLSGVNNGIGGTTRKKMSKRSSQSQRSSNSTSSTNIINNFNSQASQEQFLPGVGFISQNSQLSQGGFYSDYDGSQLGGASQSQQFPFQQPPLPSMQFSQQRDLVEQQLQNLMLSQQSEAARKH</sequence>
<dbReference type="Pfam" id="PF09416">
    <property type="entry name" value="UPF1_Zn_bind"/>
    <property type="match status" value="1"/>
</dbReference>
<feature type="transmembrane region" description="Helical" evidence="15">
    <location>
        <begin position="65"/>
        <end position="83"/>
    </location>
</feature>
<dbReference type="GO" id="GO:0003723">
    <property type="term" value="F:RNA binding"/>
    <property type="evidence" value="ECO:0007669"/>
    <property type="project" value="InterPro"/>
</dbReference>
<dbReference type="GO" id="GO:0003678">
    <property type="term" value="F:DNA helicase activity"/>
    <property type="evidence" value="ECO:0007669"/>
    <property type="project" value="UniProtKB-EC"/>
</dbReference>
<dbReference type="InterPro" id="IPR027417">
    <property type="entry name" value="P-loop_NTPase"/>
</dbReference>
<feature type="region of interest" description="Disordered" evidence="14">
    <location>
        <begin position="1614"/>
        <end position="1645"/>
    </location>
</feature>
<dbReference type="GO" id="GO:0016787">
    <property type="term" value="F:hydrolase activity"/>
    <property type="evidence" value="ECO:0007669"/>
    <property type="project" value="UniProtKB-KW"/>
</dbReference>
<feature type="transmembrane region" description="Helical" evidence="15">
    <location>
        <begin position="247"/>
        <end position="268"/>
    </location>
</feature>
<dbReference type="PANTHER" id="PTHR10887:SF364">
    <property type="entry name" value="REGULATOR OF NONSENSE TRANSCRIPTS 1"/>
    <property type="match status" value="1"/>
</dbReference>
<dbReference type="Gene3D" id="2.40.30.230">
    <property type="match status" value="1"/>
</dbReference>
<dbReference type="InterPro" id="IPR001841">
    <property type="entry name" value="Znf_RING"/>
</dbReference>
<feature type="compositionally biased region" description="Low complexity" evidence="14">
    <location>
        <begin position="1568"/>
        <end position="1585"/>
    </location>
</feature>
<feature type="region of interest" description="CC/SHH/C" evidence="13">
    <location>
        <begin position="666"/>
        <end position="694"/>
    </location>
</feature>
<feature type="region of interest" description="C3H" evidence="13">
    <location>
        <begin position="652"/>
        <end position="684"/>
    </location>
</feature>
<feature type="region of interest" description="Disordered" evidence="14">
    <location>
        <begin position="474"/>
        <end position="503"/>
    </location>
</feature>
<dbReference type="PROSITE" id="PS51997">
    <property type="entry name" value="UPF1_CH_RICH"/>
    <property type="match status" value="1"/>
</dbReference>
<dbReference type="Gene3D" id="6.10.140.1240">
    <property type="match status" value="1"/>
</dbReference>
<evidence type="ECO:0000256" key="5">
    <source>
        <dbReference type="ARBA" id="ARBA00022723"/>
    </source>
</evidence>
<keyword evidence="11" id="KW-0067">ATP-binding</keyword>
<keyword evidence="4" id="KW-0963">Cytoplasm</keyword>
<dbReference type="EC" id="3.6.4.12" evidence="3"/>